<evidence type="ECO:0000313" key="3">
    <source>
        <dbReference type="EMBL" id="MBM9478408.1"/>
    </source>
</evidence>
<proteinExistence type="predicted"/>
<protein>
    <recommendedName>
        <fullName evidence="5">Integral membrane protein</fullName>
    </recommendedName>
</protein>
<keyword evidence="1" id="KW-0812">Transmembrane</keyword>
<evidence type="ECO:0000256" key="1">
    <source>
        <dbReference type="SAM" id="Phobius"/>
    </source>
</evidence>
<dbReference type="Proteomes" id="UP000663801">
    <property type="component" value="Unassembled WGS sequence"/>
</dbReference>
<evidence type="ECO:0000313" key="4">
    <source>
        <dbReference type="Proteomes" id="UP000663801"/>
    </source>
</evidence>
<comment type="caution">
    <text evidence="3">The sequence shown here is derived from an EMBL/GenBank/DDBJ whole genome shotgun (WGS) entry which is preliminary data.</text>
</comment>
<accession>A0A939C262</accession>
<dbReference type="EMBL" id="JAERWL010000017">
    <property type="protein sequence ID" value="MBM9478408.1"/>
    <property type="molecule type" value="Genomic_DNA"/>
</dbReference>
<sequence length="142" mass="15236">MEGPPPAGPRRLLIALYAIFALAATARAVVQLTTQFEQAPLAYVLSAFSGVVYLAATVGLVSRRAWSRPLAWAACGTEMAGVLIVGFLSVLDAEAFPKDTVWSHFGSGYGYFPVLLPVLGLLWLGYSRNFTEPAGEDSDARR</sequence>
<feature type="transmembrane region" description="Helical" evidence="1">
    <location>
        <begin position="70"/>
        <end position="88"/>
    </location>
</feature>
<feature type="transmembrane region" description="Helical" evidence="1">
    <location>
        <begin position="38"/>
        <end position="58"/>
    </location>
</feature>
<evidence type="ECO:0008006" key="5">
    <source>
        <dbReference type="Google" id="ProtNLM"/>
    </source>
</evidence>
<feature type="transmembrane region" description="Helical" evidence="1">
    <location>
        <begin position="108"/>
        <end position="126"/>
    </location>
</feature>
<dbReference type="EMBL" id="JAERWL010000005">
    <property type="protein sequence ID" value="MBM9475932.1"/>
    <property type="molecule type" value="Genomic_DNA"/>
</dbReference>
<keyword evidence="1" id="KW-0472">Membrane</keyword>
<name>A0A939C262_9ACTN</name>
<organism evidence="3 4">
    <name type="scientific">Nakamurella flavida</name>
    <dbReference type="NCBI Taxonomy" id="363630"/>
    <lineage>
        <taxon>Bacteria</taxon>
        <taxon>Bacillati</taxon>
        <taxon>Actinomycetota</taxon>
        <taxon>Actinomycetes</taxon>
        <taxon>Nakamurellales</taxon>
        <taxon>Nakamurellaceae</taxon>
        <taxon>Nakamurella</taxon>
    </lineage>
</organism>
<keyword evidence="1" id="KW-1133">Transmembrane helix</keyword>
<gene>
    <name evidence="2" type="ORF">JL107_05710</name>
    <name evidence="3" type="ORF">JL107_18315</name>
</gene>
<dbReference type="AlphaFoldDB" id="A0A939C262"/>
<evidence type="ECO:0000313" key="2">
    <source>
        <dbReference type="EMBL" id="MBM9475932.1"/>
    </source>
</evidence>
<reference evidence="3" key="1">
    <citation type="submission" date="2021-01" db="EMBL/GenBank/DDBJ databases">
        <title>KCTC 19127 draft genome.</title>
        <authorList>
            <person name="An D."/>
        </authorList>
    </citation>
    <scope>NUCLEOTIDE SEQUENCE</scope>
    <source>
        <strain evidence="3">KCTC 19127</strain>
    </source>
</reference>
<keyword evidence="4" id="KW-1185">Reference proteome</keyword>